<dbReference type="GO" id="GO:0000287">
    <property type="term" value="F:magnesium ion binding"/>
    <property type="evidence" value="ECO:0007669"/>
    <property type="project" value="InterPro"/>
</dbReference>
<dbReference type="GO" id="GO:0010333">
    <property type="term" value="F:terpene synthase activity"/>
    <property type="evidence" value="ECO:0007669"/>
    <property type="project" value="InterPro"/>
</dbReference>
<dbReference type="Proteomes" id="UP000027138">
    <property type="component" value="Unassembled WGS sequence"/>
</dbReference>
<dbReference type="InterPro" id="IPR008949">
    <property type="entry name" value="Isoprenoid_synthase_dom_sf"/>
</dbReference>
<organism evidence="2 3">
    <name type="scientific">Jatropha curcas</name>
    <name type="common">Barbados nut</name>
    <dbReference type="NCBI Taxonomy" id="180498"/>
    <lineage>
        <taxon>Eukaryota</taxon>
        <taxon>Viridiplantae</taxon>
        <taxon>Streptophyta</taxon>
        <taxon>Embryophyta</taxon>
        <taxon>Tracheophyta</taxon>
        <taxon>Spermatophyta</taxon>
        <taxon>Magnoliopsida</taxon>
        <taxon>eudicotyledons</taxon>
        <taxon>Gunneridae</taxon>
        <taxon>Pentapetalae</taxon>
        <taxon>rosids</taxon>
        <taxon>fabids</taxon>
        <taxon>Malpighiales</taxon>
        <taxon>Euphorbiaceae</taxon>
        <taxon>Crotonoideae</taxon>
        <taxon>Jatropheae</taxon>
        <taxon>Jatropha</taxon>
    </lineage>
</organism>
<dbReference type="Pfam" id="PF03936">
    <property type="entry name" value="Terpene_synth_C"/>
    <property type="match status" value="1"/>
</dbReference>
<protein>
    <recommendedName>
        <fullName evidence="1">Terpene synthase metal-binding domain-containing protein</fullName>
    </recommendedName>
</protein>
<dbReference type="Gene3D" id="1.10.600.10">
    <property type="entry name" value="Farnesyl Diphosphate Synthase"/>
    <property type="match status" value="1"/>
</dbReference>
<dbReference type="SUPFAM" id="SSF48576">
    <property type="entry name" value="Terpenoid synthases"/>
    <property type="match status" value="1"/>
</dbReference>
<reference evidence="2 3" key="1">
    <citation type="journal article" date="2014" name="PLoS ONE">
        <title>Global Analysis of Gene Expression Profiles in Physic Nut (Jatropha curcas L.) Seedlings Exposed to Salt Stress.</title>
        <authorList>
            <person name="Zhang L."/>
            <person name="Zhang C."/>
            <person name="Wu P."/>
            <person name="Chen Y."/>
            <person name="Li M."/>
            <person name="Jiang H."/>
            <person name="Wu G."/>
        </authorList>
    </citation>
    <scope>NUCLEOTIDE SEQUENCE [LARGE SCALE GENOMIC DNA]</scope>
    <source>
        <strain evidence="3">cv. GZQX0401</strain>
        <tissue evidence="2">Young leaves</tissue>
    </source>
</reference>
<name>A0A067LCX2_JATCU</name>
<sequence>MSFQWLKTYPKLNQAGGEFIRLVNDVMSDETEQDRGHVASCIDCYMNQHGVSKEKAMKEITKMATNEWKKVNEQLIMRSTEVVSVGVLMRFVNVVPSRC</sequence>
<evidence type="ECO:0000313" key="2">
    <source>
        <dbReference type="EMBL" id="KDP42345.1"/>
    </source>
</evidence>
<dbReference type="InterPro" id="IPR005630">
    <property type="entry name" value="Terpene_synthase_metal-bd"/>
</dbReference>
<evidence type="ECO:0000313" key="3">
    <source>
        <dbReference type="Proteomes" id="UP000027138"/>
    </source>
</evidence>
<dbReference type="EMBL" id="KK914304">
    <property type="protein sequence ID" value="KDP42345.1"/>
    <property type="molecule type" value="Genomic_DNA"/>
</dbReference>
<accession>A0A067LCX2</accession>
<evidence type="ECO:0000259" key="1">
    <source>
        <dbReference type="Pfam" id="PF03936"/>
    </source>
</evidence>
<dbReference type="STRING" id="180498.A0A067LCX2"/>
<proteinExistence type="predicted"/>
<gene>
    <name evidence="2" type="ORF">JCGZ_02818</name>
</gene>
<dbReference type="OrthoDB" id="1877784at2759"/>
<feature type="domain" description="Terpene synthase metal-binding" evidence="1">
    <location>
        <begin position="2"/>
        <end position="70"/>
    </location>
</feature>
<dbReference type="AlphaFoldDB" id="A0A067LCX2"/>
<keyword evidence="3" id="KW-1185">Reference proteome</keyword>